<sequence length="2191" mass="240198">MAELGTSIQLDKQDDPKPNLPSGGASLIANPAIESGDGTEDRQPTEIEGQGRQGTEEADREPLDLPPQEEEEQEHPSSRFQQVPDITVSRASFAGSETAEDRQRLGVELGDSPTDPAGSDTVSQSAHQESVPPSPAAGAISVPEAEDDQLEQGQQQQQQQHPSDPTTPGPEPPSKDDAPDQASHAANRRESVTSLSGQSVTAASRRSSTSTTATHSRSSLSSLNKGSAVFVISALETIASSKEAKKSKELKESATRALEMVRAASSGQGDAMLDPKLVFEPLRLACATRNNNLMVTSLDCIGKLVSYAFFAEDEPSGLNGHSSAAPDTPREQDGNRLPPQTLADLVTETVCDCYHETLDDKVSLQIIKALLSSVLSTSVHVHQSSLLKAVRTIYNIFLMSKSPANQAIAQGSLTQMVHHVFGRVPRAGSSSSATMSQSGSSGDLSMRDGMLSPSRKSESLRNIAALNSGREREREVERDKEKEEAKEEAKEEKEIADDDGTDQGTGAIEKVAAASGDDGSAADATNGHPHQAAKLGGDGESAEERVTLQTLETRKSFEGASERDTGASLALMSTSELFVKDAFLVMRALCKLSMKPLGADSERDLKSHAMRSKLLSLHLILTIIKTHMSIFTDPTVIIHSASTGEQTAFVQAVKQYLCLSLSRNAVSSVNQVFEISCEIFWLVLSGMRTKLKKEIEVLLNEIFLPILEMRTSTAKQKSILLNVLIRLCRDPQALVEIYLNYDCDRSALDNIYERLMNVISKISQTHLAPGLADAAAATKDGASSGSSLPKANSNGPAIPPTLSTVGASEIGAHEAGSSNTNQPVEARLKRQSLDCLCSVLRSLVIWSSRATLASDGSGSIANDNTLGLSGGEPLGGSSPRISEDVRVGNEVVQALDRENLMESVNGTPTIGSEISRNQTPEPLDDPGRFESAKQRKTTLIESIRKFNYKPKRGIEDLIKHGFIRSREPRDIARFLLYADGLNKAQIGEYLGEGEPENIAIMHAFVDLMNFESMQFTDALRRFLQAFRLPGEAQKIDRYMLKFAERYVAGNPQAFANADTAYVFAYSVIMLNTDAHNPQVKHRMSLQDFIKNNSGIDDGKNLSEDYIRSVYEEIQNNEIKMKDEVLAPAGPQPSSGIASAIATVGRDLQREAYVLQSEGMANKTEALFRTMVRAQRRVGPQQRAAAEQFFSASHFEHVKPMFEVAWMPFLAGISGPLQESEDQEVVEACLEGFRDAIKIVCLFGLELERNAFVTTLAKFTFLNNLGEMKAKNIEAIKTLLGVAQSEGNYLKGSWREVLTCVSQLERFQLISGGVDERQLPELGRRAAPQPAGTSKAKQQTSLPTDEVVQAGGSSQVMVAADMVFSSSPALSGTAIVDFVQSLSDVSWEEIQSSGMTGNPRLFSLQKLVEISYYNMGRIRMEWSNIWSILGEHFNQVCCHPNASVSAFGLDSLRQLAMRFLEKEELPHFKFQKDFLKPFEVAMHRNPNADAKEMVLQCLDQMIASRAVNIRSGWRTMFGVFSAASTASSERVASYAFDLVRQLIAKHFGAIIVNGSFADLCICATHFSKANKQKISLQATEVLRGLVPAMLEARECPLDAVADPGPAAATPMTDDPMVRFWFPVLFAFYDIIMTGDDLEVRRVALDSLFSILKQHGSSFRPDFWDTVCQEILFPIFAVLRSRSDVTRFSTQEDMSVWLSTTMIQALRNLIDLWTYYFTTLERLLPGLLDLLCACICQENDTLARIGTSCLQQLLEKNVRKLSTERWSQVVDTFLQLFRTTTAHQLFDPSLRDDHAAATSPTESRDSVSKNGFTQPNPLSPDPRSNGIEEPLTASSSSQQQQQATSMTPSERRRAFKQIIVKCVLQLLLIETTHELLQNDEVYNTIPADQLLRLTRVLEESYRFSKRFNADKELRMALWKVGFMKQLPNLLKQESSSAATLVHVLVRMHGDVRETHLAMRKAVRKRLVPLGKDVVSTYLPLDPETQARNITAWTPVVAEVFSGLCTFDDESKPSIPTASKVGAKSPLSGNVRRQGSHLIDDSFEAGSVDSTDEDEDEEEGDEDDGKAFSHHATTFYPLAVDLLAKDPLPFEVGESLRGFFFKVGVAKGLIDPKKEEARKRAMMEEEVNGDRSRKNEPSSTKRQLTPLLTTTKANPAAAVQDGANDDGAYAPTPPVPSQTNQAQGEENPMETVSI</sequence>
<reference evidence="1 2" key="1">
    <citation type="journal article" date="2018" name="Mol. Biol. Evol.">
        <title>Broad Genomic Sampling Reveals a Smut Pathogenic Ancestry of the Fungal Clade Ustilaginomycotina.</title>
        <authorList>
            <person name="Kijpornyongpan T."/>
            <person name="Mondo S.J."/>
            <person name="Barry K."/>
            <person name="Sandor L."/>
            <person name="Lee J."/>
            <person name="Lipzen A."/>
            <person name="Pangilinan J."/>
            <person name="LaButti K."/>
            <person name="Hainaut M."/>
            <person name="Henrissat B."/>
            <person name="Grigoriev I.V."/>
            <person name="Spatafora J.W."/>
            <person name="Aime M.C."/>
        </authorList>
    </citation>
    <scope>NUCLEOTIDE SEQUENCE [LARGE SCALE GENOMIC DNA]</scope>
    <source>
        <strain evidence="1 2">SA 807</strain>
    </source>
</reference>
<proteinExistence type="predicted"/>
<name>A0ACD0NXE0_9BASI</name>
<evidence type="ECO:0000313" key="2">
    <source>
        <dbReference type="Proteomes" id="UP000245626"/>
    </source>
</evidence>
<keyword evidence="2" id="KW-1185">Reference proteome</keyword>
<dbReference type="EMBL" id="KZ819926">
    <property type="protein sequence ID" value="PWN50495.1"/>
    <property type="molecule type" value="Genomic_DNA"/>
</dbReference>
<protein>
    <submittedName>
        <fullName evidence="1">Uncharacterized protein</fullName>
    </submittedName>
</protein>
<accession>A0ACD0NXE0</accession>
<organism evidence="1 2">
    <name type="scientific">Violaceomyces palustris</name>
    <dbReference type="NCBI Taxonomy" id="1673888"/>
    <lineage>
        <taxon>Eukaryota</taxon>
        <taxon>Fungi</taxon>
        <taxon>Dikarya</taxon>
        <taxon>Basidiomycota</taxon>
        <taxon>Ustilaginomycotina</taxon>
        <taxon>Ustilaginomycetes</taxon>
        <taxon>Violaceomycetales</taxon>
        <taxon>Violaceomycetaceae</taxon>
        <taxon>Violaceomyces</taxon>
    </lineage>
</organism>
<gene>
    <name evidence="1" type="ORF">IE53DRAFT_368864</name>
</gene>
<evidence type="ECO:0000313" key="1">
    <source>
        <dbReference type="EMBL" id="PWN50495.1"/>
    </source>
</evidence>
<dbReference type="Proteomes" id="UP000245626">
    <property type="component" value="Unassembled WGS sequence"/>
</dbReference>